<evidence type="ECO:0000313" key="1">
    <source>
        <dbReference type="EMBL" id="CEI40753.1"/>
    </source>
</evidence>
<evidence type="ECO:0000313" key="2">
    <source>
        <dbReference type="Proteomes" id="UP000245910"/>
    </source>
</evidence>
<organism evidence="1 2">
    <name type="scientific">Fusarium venenatum</name>
    <dbReference type="NCBI Taxonomy" id="56646"/>
    <lineage>
        <taxon>Eukaryota</taxon>
        <taxon>Fungi</taxon>
        <taxon>Dikarya</taxon>
        <taxon>Ascomycota</taxon>
        <taxon>Pezizomycotina</taxon>
        <taxon>Sordariomycetes</taxon>
        <taxon>Hypocreomycetidae</taxon>
        <taxon>Hypocreales</taxon>
        <taxon>Nectriaceae</taxon>
        <taxon>Fusarium</taxon>
    </lineage>
</organism>
<dbReference type="EMBL" id="LN649232">
    <property type="protein sequence ID" value="CEI40753.1"/>
    <property type="molecule type" value="Genomic_DNA"/>
</dbReference>
<dbReference type="Proteomes" id="UP000245910">
    <property type="component" value="Chromosome IIII"/>
</dbReference>
<keyword evidence="2" id="KW-1185">Reference proteome</keyword>
<protein>
    <submittedName>
        <fullName evidence="1">Uncharacterized protein</fullName>
    </submittedName>
</protein>
<reference evidence="2" key="1">
    <citation type="submission" date="2014-10" db="EMBL/GenBank/DDBJ databases">
        <authorList>
            <person name="King R."/>
        </authorList>
    </citation>
    <scope>NUCLEOTIDE SEQUENCE [LARGE SCALE GENOMIC DNA]</scope>
    <source>
        <strain evidence="2">A3/5</strain>
    </source>
</reference>
<name>A0A2L2T8V5_9HYPO</name>
<accession>A0A2L2T8V5</accession>
<sequence length="65" mass="6624">MGPELVGAKVGRVKILLLGVKDHAMDASVRLVGVVLNVLLESLCGVVGGEDSAVAGVVVEWIAVD</sequence>
<dbReference type="AlphaFoldDB" id="A0A2L2T8V5"/>
<proteinExistence type="predicted"/>